<gene>
    <name evidence="1" type="ORF">OWV82_007718</name>
</gene>
<organism evidence="1 2">
    <name type="scientific">Melia azedarach</name>
    <name type="common">Chinaberry tree</name>
    <dbReference type="NCBI Taxonomy" id="155640"/>
    <lineage>
        <taxon>Eukaryota</taxon>
        <taxon>Viridiplantae</taxon>
        <taxon>Streptophyta</taxon>
        <taxon>Embryophyta</taxon>
        <taxon>Tracheophyta</taxon>
        <taxon>Spermatophyta</taxon>
        <taxon>Magnoliopsida</taxon>
        <taxon>eudicotyledons</taxon>
        <taxon>Gunneridae</taxon>
        <taxon>Pentapetalae</taxon>
        <taxon>rosids</taxon>
        <taxon>malvids</taxon>
        <taxon>Sapindales</taxon>
        <taxon>Meliaceae</taxon>
        <taxon>Melia</taxon>
    </lineage>
</organism>
<sequence>MLMDFFRAILYLLPLFYVIFYFFNLFFQKRNQCCYMLAYECYKASDESRQLDTESCARVVLRNKNLGLEEYRFLLKNIVSSGIGEETYGPKNVVEGREDSATLADALAEMDDIIFNTLDKLFSRTGVSPSQVDILVVNVSLFSPVPSLTARVINRYNMREDIKAFNLSGMGCSASLVAIDLVQQLFKSYKNKLAIVVSTESMGPNWYCGKEKSMMLSNCLFRSGGCSMLFTNNRDFKHKAILKLNCSVRTHLGSNDEAYNCCIQVLVPKILPLRELLLYVIRTRFRNKTKGAASKLEAVMGAGLNLKSGVEHFCLHPGGRAVIDGVGKSLRLTEYDLEPSRMALHRFGNTSAGGLWYVLGYMEAKKRLKKGDRILMVSLGAGFKCNNCVWEVMKNLEDLNVWKDCINRYPPESLVNPFLEKYSWINNEYLSFVRLH</sequence>
<keyword evidence="2" id="KW-1185">Reference proteome</keyword>
<evidence type="ECO:0000313" key="2">
    <source>
        <dbReference type="Proteomes" id="UP001164539"/>
    </source>
</evidence>
<protein>
    <submittedName>
        <fullName evidence="1">3-ketoacyl-CoA synthase</fullName>
    </submittedName>
</protein>
<reference evidence="1 2" key="1">
    <citation type="journal article" date="2023" name="Science">
        <title>Complex scaffold remodeling in plant triterpene biosynthesis.</title>
        <authorList>
            <person name="De La Pena R."/>
            <person name="Hodgson H."/>
            <person name="Liu J.C."/>
            <person name="Stephenson M.J."/>
            <person name="Martin A.C."/>
            <person name="Owen C."/>
            <person name="Harkess A."/>
            <person name="Leebens-Mack J."/>
            <person name="Jimenez L.E."/>
            <person name="Osbourn A."/>
            <person name="Sattely E.S."/>
        </authorList>
    </citation>
    <scope>NUCLEOTIDE SEQUENCE [LARGE SCALE GENOMIC DNA]</scope>
    <source>
        <strain evidence="2">cv. JPN11</strain>
        <tissue evidence="1">Leaf</tissue>
    </source>
</reference>
<comment type="caution">
    <text evidence="1">The sequence shown here is derived from an EMBL/GenBank/DDBJ whole genome shotgun (WGS) entry which is preliminary data.</text>
</comment>
<name>A0ACC1Y8N8_MELAZ</name>
<dbReference type="EMBL" id="CM051397">
    <property type="protein sequence ID" value="KAJ4719793.1"/>
    <property type="molecule type" value="Genomic_DNA"/>
</dbReference>
<evidence type="ECO:0000313" key="1">
    <source>
        <dbReference type="EMBL" id="KAJ4719793.1"/>
    </source>
</evidence>
<accession>A0ACC1Y8N8</accession>
<proteinExistence type="predicted"/>
<dbReference type="Proteomes" id="UP001164539">
    <property type="component" value="Chromosome 4"/>
</dbReference>